<dbReference type="AlphaFoldDB" id="A0A1S3JFJ2"/>
<evidence type="ECO:0000256" key="1">
    <source>
        <dbReference type="SAM" id="MobiDB-lite"/>
    </source>
</evidence>
<gene>
    <name evidence="3" type="primary">LOC106172663</name>
</gene>
<dbReference type="Proteomes" id="UP000085678">
    <property type="component" value="Unplaced"/>
</dbReference>
<dbReference type="RefSeq" id="XP_013408921.1">
    <property type="nucleotide sequence ID" value="XM_013553467.2"/>
</dbReference>
<dbReference type="InParanoid" id="A0A1S3JFJ2"/>
<feature type="compositionally biased region" description="Low complexity" evidence="1">
    <location>
        <begin position="237"/>
        <end position="248"/>
    </location>
</feature>
<protein>
    <submittedName>
        <fullName evidence="3">Uncharacterized protein LOC106172663</fullName>
    </submittedName>
</protein>
<evidence type="ECO:0000313" key="3">
    <source>
        <dbReference type="RefSeq" id="XP_013408921.1"/>
    </source>
</evidence>
<feature type="region of interest" description="Disordered" evidence="1">
    <location>
        <begin position="195"/>
        <end position="252"/>
    </location>
</feature>
<sequence length="656" mass="72953">MAEGVGLRCEIANIPGAENIPCGLSVPYKYHTSCVLLRECTRDVKNHLKNLKVLHIQKQATDEKELILQRLGHFDFDPESELLNLTICPAHRFRLGTNWTPSKKCQHPLHEGKGKPSSYQAIGVEISKELKLDFGVLVPVGSSLCKKCKEKETARHHEKYTATKDTSVAAMSKLSSAQEETEVTITEDPVEIELAQPGPSGLGAVNPDVYVSEDVPSTPSPDRTTRRKRARLDIPVSGSSSGSSQSSGRTDLEVSWAPTPVKNQDLGNLNSFLVRGGFEPVKGQLKSSYDTSAPRTRRYYKQKAREGINLVLNCLSPGQEEAVWRDIQKADEETSTINTLIACYESADSRTTKCQILSLLSANHTESELMKLVPGLTRHSFKEARKHARDVGAGQPVERGPITRSRLDMAKVEHFLDFISGPEFLQDVAYGTKTLKLSTGEKLEVPNAVRTLVATRLISLYKAYCEESSVTPLGDTTLYHLLQVCSASQKKSVAGLDNIAAEGAAGFDSLENVVHQLEKHGYSKEWIKDKIQRLRSGRNYLKADYKVHLERESCCPDHCLNYALSEVDSCNHPHDLTCDRCSDQRLVIDEIEVAVSRESTVFSSEEEREEMLFEIDSAKQSIFSWKSHLLRSVNQDQAKTDVLQNMQPGQALITMD</sequence>
<keyword evidence="2" id="KW-1185">Reference proteome</keyword>
<name>A0A1S3JFJ2_LINAN</name>
<dbReference type="GeneID" id="106172663"/>
<dbReference type="STRING" id="7574.A0A1S3JFJ2"/>
<organism evidence="2 3">
    <name type="scientific">Lingula anatina</name>
    <name type="common">Brachiopod</name>
    <name type="synonym">Lingula unguis</name>
    <dbReference type="NCBI Taxonomy" id="7574"/>
    <lineage>
        <taxon>Eukaryota</taxon>
        <taxon>Metazoa</taxon>
        <taxon>Spiralia</taxon>
        <taxon>Lophotrochozoa</taxon>
        <taxon>Brachiopoda</taxon>
        <taxon>Linguliformea</taxon>
        <taxon>Lingulata</taxon>
        <taxon>Lingulida</taxon>
        <taxon>Linguloidea</taxon>
        <taxon>Lingulidae</taxon>
        <taxon>Lingula</taxon>
    </lineage>
</organism>
<evidence type="ECO:0000313" key="2">
    <source>
        <dbReference type="Proteomes" id="UP000085678"/>
    </source>
</evidence>
<proteinExistence type="predicted"/>
<dbReference type="OrthoDB" id="6155977at2759"/>
<accession>A0A1S3JFJ2</accession>
<dbReference type="KEGG" id="lak:106172663"/>
<reference evidence="3" key="1">
    <citation type="submission" date="2025-08" db="UniProtKB">
        <authorList>
            <consortium name="RefSeq"/>
        </authorList>
    </citation>
    <scope>IDENTIFICATION</scope>
    <source>
        <tissue evidence="3">Gonads</tissue>
    </source>
</reference>